<dbReference type="EMBL" id="CACVAQ010000441">
    <property type="protein sequence ID" value="CAA6828828.1"/>
    <property type="molecule type" value="Genomic_DNA"/>
</dbReference>
<name>A0A6S6UAS1_9BACT</name>
<organism evidence="2">
    <name type="scientific">uncultured Aureispira sp</name>
    <dbReference type="NCBI Taxonomy" id="1331704"/>
    <lineage>
        <taxon>Bacteria</taxon>
        <taxon>Pseudomonadati</taxon>
        <taxon>Bacteroidota</taxon>
        <taxon>Saprospiria</taxon>
        <taxon>Saprospirales</taxon>
        <taxon>Saprospiraceae</taxon>
        <taxon>Aureispira</taxon>
        <taxon>environmental samples</taxon>
    </lineage>
</organism>
<feature type="compositionally biased region" description="Low complexity" evidence="1">
    <location>
        <begin position="249"/>
        <end position="267"/>
    </location>
</feature>
<feature type="compositionally biased region" description="Polar residues" evidence="1">
    <location>
        <begin position="279"/>
        <end position="288"/>
    </location>
</feature>
<sequence>MKGSVDQYIDAQLKTSFDAIQKKAPTHLWKQISEEMDAADTMDASLDEKVQTAHLNAPLQKAPAPIWDKIDAALEDANPIDTIIDEKIKDGFLSDSKAAPVFLWGAISEELNTPPVSVDTVLDEKLKDGFLTQETKKTPNKVWHAVSRQLNIDKTWSRISKVLDKEPVVSDWSGRMLRFFAVAALLLLLLKTCTHEPYTLPNTDFVQQGNTAQKVKTRPISTLGTIADAELSKEGASKESNNVSKEAEPTNSHFPTTSFSTTTTTTNKRLTKKFPNSLPKHSSQNEAQASEKGGISTILPPVENRSTTDAKEEPVIIAAVVPVESEVSEEEKIASILATEVRPEVTNGRVETKNQGEKSTESEGKEDLKPILLDALVLNPLTVANTIEPIQLLDEIALEKKKKTSKNLIEGKLEAGTFLVVNSTMLLNNETREGFDENSLTTNYFGLAANYGLWASYRILPRGALVAEFSINADNRQAYGTYQKGVFYIKEWVMKYNRFSLGYKHDLWQTNSDKFVNTKVVAQAGVYMGMLREAKLFYDGVLFFDKQSDYHQFDFGFKVALGQEILIDKFVIGYGIRSDIGAAN</sequence>
<feature type="region of interest" description="Disordered" evidence="1">
    <location>
        <begin position="231"/>
        <end position="309"/>
    </location>
</feature>
<gene>
    <name evidence="2" type="ORF">HELGO_WM56260</name>
</gene>
<evidence type="ECO:0000256" key="1">
    <source>
        <dbReference type="SAM" id="MobiDB-lite"/>
    </source>
</evidence>
<protein>
    <submittedName>
        <fullName evidence="2">Uncharacterized protein</fullName>
    </submittedName>
</protein>
<reference evidence="2" key="1">
    <citation type="submission" date="2020-01" db="EMBL/GenBank/DDBJ databases">
        <authorList>
            <person name="Meier V. D."/>
            <person name="Meier V D."/>
        </authorList>
    </citation>
    <scope>NUCLEOTIDE SEQUENCE</scope>
    <source>
        <strain evidence="2">HLG_WM_MAG_10</strain>
    </source>
</reference>
<dbReference type="AlphaFoldDB" id="A0A6S6UAS1"/>
<feature type="non-terminal residue" evidence="2">
    <location>
        <position position="584"/>
    </location>
</feature>
<evidence type="ECO:0000313" key="2">
    <source>
        <dbReference type="EMBL" id="CAA6828828.1"/>
    </source>
</evidence>
<accession>A0A6S6UAS1</accession>
<proteinExistence type="predicted"/>